<keyword evidence="1" id="KW-0732">Signal</keyword>
<dbReference type="Proteomes" id="UP000515312">
    <property type="component" value="Chromosome"/>
</dbReference>
<dbReference type="Gene3D" id="3.20.20.140">
    <property type="entry name" value="Metal-dependent hydrolases"/>
    <property type="match status" value="1"/>
</dbReference>
<dbReference type="InterPro" id="IPR057744">
    <property type="entry name" value="OTAase-like"/>
</dbReference>
<protein>
    <submittedName>
        <fullName evidence="3">Amidohydrolase family protein</fullName>
    </submittedName>
</protein>
<evidence type="ECO:0000256" key="1">
    <source>
        <dbReference type="SAM" id="SignalP"/>
    </source>
</evidence>
<dbReference type="RefSeq" id="WP_186743469.1">
    <property type="nucleotide sequence ID" value="NZ_CP060394.1"/>
</dbReference>
<evidence type="ECO:0000313" key="3">
    <source>
        <dbReference type="EMBL" id="QNI32515.1"/>
    </source>
</evidence>
<feature type="chain" id="PRO_5028927082" evidence="1">
    <location>
        <begin position="24"/>
        <end position="433"/>
    </location>
</feature>
<dbReference type="CDD" id="cd01299">
    <property type="entry name" value="Met_dep_hydrolase_A"/>
    <property type="match status" value="1"/>
</dbReference>
<gene>
    <name evidence="3" type="ORF">H7849_00325</name>
</gene>
<feature type="signal peptide" evidence="1">
    <location>
        <begin position="1"/>
        <end position="23"/>
    </location>
</feature>
<evidence type="ECO:0000313" key="4">
    <source>
        <dbReference type="Proteomes" id="UP000515312"/>
    </source>
</evidence>
<dbReference type="GO" id="GO:0016810">
    <property type="term" value="F:hydrolase activity, acting on carbon-nitrogen (but not peptide) bonds"/>
    <property type="evidence" value="ECO:0007669"/>
    <property type="project" value="InterPro"/>
</dbReference>
<keyword evidence="4" id="KW-1185">Reference proteome</keyword>
<dbReference type="Pfam" id="PF01979">
    <property type="entry name" value="Amidohydro_1"/>
    <property type="match status" value="1"/>
</dbReference>
<accession>A0A7G8BIZ5</accession>
<organism evidence="3 4">
    <name type="scientific">Alloacidobacterium dinghuense</name>
    <dbReference type="NCBI Taxonomy" id="2763107"/>
    <lineage>
        <taxon>Bacteria</taxon>
        <taxon>Pseudomonadati</taxon>
        <taxon>Acidobacteriota</taxon>
        <taxon>Terriglobia</taxon>
        <taxon>Terriglobales</taxon>
        <taxon>Acidobacteriaceae</taxon>
        <taxon>Alloacidobacterium</taxon>
    </lineage>
</organism>
<name>A0A7G8BIZ5_9BACT</name>
<evidence type="ECO:0000259" key="2">
    <source>
        <dbReference type="Pfam" id="PF01979"/>
    </source>
</evidence>
<dbReference type="InterPro" id="IPR051781">
    <property type="entry name" value="Metallo-dep_Hydrolase"/>
</dbReference>
<feature type="domain" description="Amidohydrolase-related" evidence="2">
    <location>
        <begin position="85"/>
        <end position="428"/>
    </location>
</feature>
<dbReference type="SUPFAM" id="SSF51338">
    <property type="entry name" value="Composite domain of metallo-dependent hydrolases"/>
    <property type="match status" value="1"/>
</dbReference>
<keyword evidence="3" id="KW-0378">Hydrolase</keyword>
<proteinExistence type="predicted"/>
<dbReference type="SUPFAM" id="SSF51556">
    <property type="entry name" value="Metallo-dependent hydrolases"/>
    <property type="match status" value="1"/>
</dbReference>
<dbReference type="InterPro" id="IPR011059">
    <property type="entry name" value="Metal-dep_hydrolase_composite"/>
</dbReference>
<dbReference type="KEGG" id="adin:H7849_00325"/>
<dbReference type="InterPro" id="IPR032466">
    <property type="entry name" value="Metal_Hydrolase"/>
</dbReference>
<dbReference type="PANTHER" id="PTHR43135">
    <property type="entry name" value="ALPHA-D-RIBOSE 1-METHYLPHOSPHONATE 5-TRIPHOSPHATE DIPHOSPHATASE"/>
    <property type="match status" value="1"/>
</dbReference>
<sequence>MNHARWIVLATTALLAANGSLTAAGQSAGADHHATVLHAARMLDISAGKIVSPGEVLIQDEHIVAAGSSVDHPVNAQVIDLGDATLMPGLIDAHVHLFLHPGAEDLQTVEESVPQRTILATLAAKDDLMAGFTAERDMGTEGAGSADSAVRDAINAGLIPGPRLRISGNAIDILGGHEDANNYNPAQHVLSNATYANNSAEIVEAIRQQFKEGSDFVKMYETGEETIDNGVFSTPYQYTEAQLKAAVEEAARVGKKVAVHAMGEPGTLYAAQAGVASIDHAAQLSPETMRIMREKQIPAVPTFTISEYFADHRPDPAAAKLERAIFDYHAAEFKKQMAAGIPFAVGSDVGPFPHGTQARELVLMVKFGMPAAQVLQADLLNGAKLLGWDGRIGELKSGYYADVIAVPGNPLEDISVTQRVSFVMKGGVIYKRP</sequence>
<dbReference type="EMBL" id="CP060394">
    <property type="protein sequence ID" value="QNI32515.1"/>
    <property type="molecule type" value="Genomic_DNA"/>
</dbReference>
<dbReference type="InterPro" id="IPR006680">
    <property type="entry name" value="Amidohydro-rel"/>
</dbReference>
<reference evidence="3 4" key="1">
    <citation type="submission" date="2020-08" db="EMBL/GenBank/DDBJ databases">
        <title>Edaphobacter telluris sp. nov. and Acidobacterium dinghuensis sp. nov., two acidobacteria isolated from forest soil.</title>
        <authorList>
            <person name="Fu J."/>
            <person name="Qiu L."/>
        </authorList>
    </citation>
    <scope>NUCLEOTIDE SEQUENCE [LARGE SCALE GENOMIC DNA]</scope>
    <source>
        <strain evidence="3">4Y35</strain>
    </source>
</reference>
<dbReference type="AlphaFoldDB" id="A0A7G8BIZ5"/>
<dbReference type="Gene3D" id="2.30.40.10">
    <property type="entry name" value="Urease, subunit C, domain 1"/>
    <property type="match status" value="1"/>
</dbReference>
<dbReference type="PANTHER" id="PTHR43135:SF3">
    <property type="entry name" value="ALPHA-D-RIBOSE 1-METHYLPHOSPHONATE 5-TRIPHOSPHATE DIPHOSPHATASE"/>
    <property type="match status" value="1"/>
</dbReference>